<feature type="domain" description="HTH lysR-type" evidence="5">
    <location>
        <begin position="11"/>
        <end position="62"/>
    </location>
</feature>
<dbReference type="Pfam" id="PF03466">
    <property type="entry name" value="LysR_substrate"/>
    <property type="match status" value="1"/>
</dbReference>
<proteinExistence type="inferred from homology"/>
<protein>
    <submittedName>
        <fullName evidence="6">HTH-type transcriptional regulator ArgP</fullName>
    </submittedName>
</protein>
<dbReference type="InterPro" id="IPR000847">
    <property type="entry name" value="LysR_HTH_N"/>
</dbReference>
<evidence type="ECO:0000313" key="6">
    <source>
        <dbReference type="EMBL" id="CAH1209685.1"/>
    </source>
</evidence>
<keyword evidence="2" id="KW-0805">Transcription regulation</keyword>
<reference evidence="6" key="1">
    <citation type="submission" date="2022-01" db="EMBL/GenBank/DDBJ databases">
        <authorList>
            <person name="Criscuolo A."/>
        </authorList>
    </citation>
    <scope>NUCLEOTIDE SEQUENCE</scope>
    <source>
        <strain evidence="6">CIP111893</strain>
    </source>
</reference>
<evidence type="ECO:0000313" key="7">
    <source>
        <dbReference type="Proteomes" id="UP000838686"/>
    </source>
</evidence>
<dbReference type="RefSeq" id="WP_236343453.1">
    <property type="nucleotide sequence ID" value="NZ_CAKMMF010000016.1"/>
</dbReference>
<dbReference type="Proteomes" id="UP000838686">
    <property type="component" value="Unassembled WGS sequence"/>
</dbReference>
<evidence type="ECO:0000259" key="5">
    <source>
        <dbReference type="PROSITE" id="PS50931"/>
    </source>
</evidence>
<comment type="caution">
    <text evidence="6">The sequence shown here is derived from an EMBL/GenBank/DDBJ whole genome shotgun (WGS) entry which is preliminary data.</text>
</comment>
<evidence type="ECO:0000256" key="1">
    <source>
        <dbReference type="ARBA" id="ARBA00009437"/>
    </source>
</evidence>
<dbReference type="SUPFAM" id="SSF46785">
    <property type="entry name" value="Winged helix' DNA-binding domain"/>
    <property type="match status" value="1"/>
</dbReference>
<dbReference type="Pfam" id="PF00126">
    <property type="entry name" value="HTH_1"/>
    <property type="match status" value="1"/>
</dbReference>
<dbReference type="PANTHER" id="PTHR30126:SF40">
    <property type="entry name" value="HTH-TYPE TRANSCRIPTIONAL REGULATOR GLTR"/>
    <property type="match status" value="1"/>
</dbReference>
<dbReference type="InterPro" id="IPR036388">
    <property type="entry name" value="WH-like_DNA-bd_sf"/>
</dbReference>
<dbReference type="PANTHER" id="PTHR30126">
    <property type="entry name" value="HTH-TYPE TRANSCRIPTIONAL REGULATOR"/>
    <property type="match status" value="1"/>
</dbReference>
<dbReference type="SUPFAM" id="SSF53850">
    <property type="entry name" value="Periplasmic binding protein-like II"/>
    <property type="match status" value="1"/>
</dbReference>
<dbReference type="InterPro" id="IPR005119">
    <property type="entry name" value="LysR_subst-bd"/>
</dbReference>
<gene>
    <name evidence="6" type="primary">argP</name>
    <name evidence="6" type="ORF">PAECIP111893_03099</name>
</gene>
<dbReference type="Gene3D" id="1.10.10.10">
    <property type="entry name" value="Winged helix-like DNA-binding domain superfamily/Winged helix DNA-binding domain"/>
    <property type="match status" value="1"/>
</dbReference>
<keyword evidence="4" id="KW-0804">Transcription</keyword>
<dbReference type="PROSITE" id="PS50931">
    <property type="entry name" value="HTH_LYSR"/>
    <property type="match status" value="1"/>
</dbReference>
<dbReference type="EMBL" id="CAKMMF010000016">
    <property type="protein sequence ID" value="CAH1209685.1"/>
    <property type="molecule type" value="Genomic_DNA"/>
</dbReference>
<organism evidence="6 7">
    <name type="scientific">Paenibacillus plantiphilus</name>
    <dbReference type="NCBI Taxonomy" id="2905650"/>
    <lineage>
        <taxon>Bacteria</taxon>
        <taxon>Bacillati</taxon>
        <taxon>Bacillota</taxon>
        <taxon>Bacilli</taxon>
        <taxon>Bacillales</taxon>
        <taxon>Paenibacillaceae</taxon>
        <taxon>Paenibacillus</taxon>
    </lineage>
</organism>
<sequence length="302" mass="34084">MIDKLDGRIVQTFIAVWEERSISRAADRLGYVQSTVTFQLKTLEDAFGGKLFERLPRGVEPTAAGIKAAPFFYRFVQLGEVMQEAMFGSGEMDGEVRIRLLESFCVTHIPSFFQQFLLDYPRIKIRMETGFQQDIIDELLRHRLDFGIVPSKPDDERLLYYPLVADELVCAAPRRLAEASHTDYSWLERETVISFGGRCLYHTAAAQALARLGMGPVDQLEFASLEMIKQMVAEGMGVAMLPISAIRDELERGELCALPLDSRYPLQHGLIMHRDRELGGAATRFRDALIGWFGPAEAEADM</sequence>
<keyword evidence="7" id="KW-1185">Reference proteome</keyword>
<accession>A0ABN8GI25</accession>
<evidence type="ECO:0000256" key="2">
    <source>
        <dbReference type="ARBA" id="ARBA00023015"/>
    </source>
</evidence>
<dbReference type="InterPro" id="IPR036390">
    <property type="entry name" value="WH_DNA-bd_sf"/>
</dbReference>
<evidence type="ECO:0000256" key="4">
    <source>
        <dbReference type="ARBA" id="ARBA00023163"/>
    </source>
</evidence>
<dbReference type="CDD" id="cd05466">
    <property type="entry name" value="PBP2_LTTR_substrate"/>
    <property type="match status" value="1"/>
</dbReference>
<name>A0ABN8GI25_9BACL</name>
<comment type="similarity">
    <text evidence="1">Belongs to the LysR transcriptional regulatory family.</text>
</comment>
<dbReference type="Gene3D" id="3.40.190.10">
    <property type="entry name" value="Periplasmic binding protein-like II"/>
    <property type="match status" value="2"/>
</dbReference>
<keyword evidence="3" id="KW-0238">DNA-binding</keyword>
<evidence type="ECO:0000256" key="3">
    <source>
        <dbReference type="ARBA" id="ARBA00023125"/>
    </source>
</evidence>